<proteinExistence type="inferred from homology"/>
<dbReference type="InterPro" id="IPR025669">
    <property type="entry name" value="AAA_dom"/>
</dbReference>
<evidence type="ECO:0000256" key="2">
    <source>
        <dbReference type="ARBA" id="ARBA00011903"/>
    </source>
</evidence>
<evidence type="ECO:0000256" key="5">
    <source>
        <dbReference type="ARBA" id="ARBA00022777"/>
    </source>
</evidence>
<dbReference type="Pfam" id="PF13807">
    <property type="entry name" value="GNVR"/>
    <property type="match status" value="1"/>
</dbReference>
<dbReference type="SUPFAM" id="SSF52540">
    <property type="entry name" value="P-loop containing nucleoside triphosphate hydrolases"/>
    <property type="match status" value="1"/>
</dbReference>
<sequence length="728" mass="79428">MGKAAFPLSSTSAIKRHSWAAALTFVSVLVGVAAISFAISPRLYETSIRLLVGQKEVGLTSLGQALTDINNKAPSKAADPVATQAELVKSPQVLRSALKKFQKNSEIPVEKLPTIEQLQQAIRVEIIPATNLLQISYQNPYPKVSADLLNEIAKLVMVENTKLIRTEASSVRKFLEEQIAQQQIKLKQAEIAERRYRETYSLVASETQTQGLIESLTELENQERQLRAQLQEARNKDQSLQQVVGVNDSQGAYVAGRVGQDEQLKELQRQLTSVEVALTDARFRWTDEHPNVLALLHKRDELRSLYNQQLSQIVPANQAVSSSQVASNQLSQDLMSLYITSHIERQGLENKLNVVQSDIQRLRSRVAKIPSSQQALVSLTREREKADKALKALEDKLEEARIAEGQILSNIRIIGQAEIPTDPVSPRPLVIIVLSTVIAIIAAGAMVLIRELMASTLRDTSEVEAWLETPVIGVLPKFSPATSSLADLNNLLDTSDSVEPYRMLLKTLESAGKESARVIVISSVSGGEGKSSVALHLAAVAGILSRRTLIINADFQYPMYESLLNLPSSLGLTEVITENVPWQNAVQQTAIPNLSVLGSGKIPDRPSMIIETDAMAELLEEAAKHYDYVIVDSAPIKNSADAATLSQFSDGVLLVVKPNTTSRDAAMQAISNLQKSGSVVLGVVMNETVLPLEKAPPALASTVERKQLAAAEHSSSWSMVKETGKHTG</sequence>
<dbReference type="PANTHER" id="PTHR32309:SF13">
    <property type="entry name" value="FERRIC ENTEROBACTIN TRANSPORT PROTEIN FEPE"/>
    <property type="match status" value="1"/>
</dbReference>
<evidence type="ECO:0000256" key="3">
    <source>
        <dbReference type="ARBA" id="ARBA00022679"/>
    </source>
</evidence>
<keyword evidence="6" id="KW-0067">ATP-binding</keyword>
<dbReference type="InterPro" id="IPR050445">
    <property type="entry name" value="Bact_polysacc_biosynth/exp"/>
</dbReference>
<dbReference type="Pfam" id="PF13614">
    <property type="entry name" value="AAA_31"/>
    <property type="match status" value="1"/>
</dbReference>
<keyword evidence="4" id="KW-0547">Nucleotide-binding</keyword>
<evidence type="ECO:0000256" key="1">
    <source>
        <dbReference type="ARBA" id="ARBA00007316"/>
    </source>
</evidence>
<dbReference type="KEGG" id="ttq:NIES37_22120"/>
<dbReference type="Gene3D" id="3.40.50.300">
    <property type="entry name" value="P-loop containing nucleotide triphosphate hydrolases"/>
    <property type="match status" value="1"/>
</dbReference>
<evidence type="ECO:0000259" key="12">
    <source>
        <dbReference type="Pfam" id="PF13807"/>
    </source>
</evidence>
<evidence type="ECO:0000313" key="14">
    <source>
        <dbReference type="Proteomes" id="UP000218785"/>
    </source>
</evidence>
<feature type="coiled-coil region" evidence="9">
    <location>
        <begin position="172"/>
        <end position="284"/>
    </location>
</feature>
<organism evidence="13 14">
    <name type="scientific">Tolypothrix tenuis PCC 7101</name>
    <dbReference type="NCBI Taxonomy" id="231146"/>
    <lineage>
        <taxon>Bacteria</taxon>
        <taxon>Bacillati</taxon>
        <taxon>Cyanobacteriota</taxon>
        <taxon>Cyanophyceae</taxon>
        <taxon>Nostocales</taxon>
        <taxon>Tolypothrichaceae</taxon>
        <taxon>Tolypothrix</taxon>
    </lineage>
</organism>
<evidence type="ECO:0000256" key="8">
    <source>
        <dbReference type="ARBA" id="ARBA00051245"/>
    </source>
</evidence>
<evidence type="ECO:0000256" key="4">
    <source>
        <dbReference type="ARBA" id="ARBA00022741"/>
    </source>
</evidence>
<keyword evidence="5" id="KW-0418">Kinase</keyword>
<feature type="domain" description="Tyrosine-protein kinase G-rich" evidence="12">
    <location>
        <begin position="372"/>
        <end position="451"/>
    </location>
</feature>
<keyword evidence="14" id="KW-1185">Reference proteome</keyword>
<dbReference type="Proteomes" id="UP000218785">
    <property type="component" value="Chromosome"/>
</dbReference>
<keyword evidence="10" id="KW-0472">Membrane</keyword>
<evidence type="ECO:0000256" key="7">
    <source>
        <dbReference type="ARBA" id="ARBA00023137"/>
    </source>
</evidence>
<accession>A0A1Z4MXQ3</accession>
<dbReference type="GO" id="GO:0005524">
    <property type="term" value="F:ATP binding"/>
    <property type="evidence" value="ECO:0007669"/>
    <property type="project" value="UniProtKB-KW"/>
</dbReference>
<dbReference type="NCBIfam" id="TIGR01007">
    <property type="entry name" value="eps_fam"/>
    <property type="match status" value="1"/>
</dbReference>
<dbReference type="AlphaFoldDB" id="A0A1Z4MXQ3"/>
<dbReference type="InterPro" id="IPR032807">
    <property type="entry name" value="GNVR"/>
</dbReference>
<comment type="catalytic activity">
    <reaction evidence="8">
        <text>L-tyrosyl-[protein] + ATP = O-phospho-L-tyrosyl-[protein] + ADP + H(+)</text>
        <dbReference type="Rhea" id="RHEA:10596"/>
        <dbReference type="Rhea" id="RHEA-COMP:10136"/>
        <dbReference type="Rhea" id="RHEA-COMP:20101"/>
        <dbReference type="ChEBI" id="CHEBI:15378"/>
        <dbReference type="ChEBI" id="CHEBI:30616"/>
        <dbReference type="ChEBI" id="CHEBI:46858"/>
        <dbReference type="ChEBI" id="CHEBI:61978"/>
        <dbReference type="ChEBI" id="CHEBI:456216"/>
        <dbReference type="EC" id="2.7.10.2"/>
    </reaction>
</comment>
<keyword evidence="3" id="KW-0808">Transferase</keyword>
<gene>
    <name evidence="13" type="ORF">NIES37_22120</name>
</gene>
<feature type="coiled-coil region" evidence="9">
    <location>
        <begin position="345"/>
        <end position="406"/>
    </location>
</feature>
<dbReference type="CDD" id="cd05387">
    <property type="entry name" value="BY-kinase"/>
    <property type="match status" value="1"/>
</dbReference>
<dbReference type="GO" id="GO:0004715">
    <property type="term" value="F:non-membrane spanning protein tyrosine kinase activity"/>
    <property type="evidence" value="ECO:0007669"/>
    <property type="project" value="UniProtKB-EC"/>
</dbReference>
<feature type="transmembrane region" description="Helical" evidence="10">
    <location>
        <begin position="429"/>
        <end position="449"/>
    </location>
</feature>
<dbReference type="InterPro" id="IPR005702">
    <property type="entry name" value="Wzc-like_C"/>
</dbReference>
<name>A0A1Z4MXQ3_9CYAN</name>
<evidence type="ECO:0000256" key="6">
    <source>
        <dbReference type="ARBA" id="ARBA00022840"/>
    </source>
</evidence>
<evidence type="ECO:0000256" key="10">
    <source>
        <dbReference type="SAM" id="Phobius"/>
    </source>
</evidence>
<dbReference type="EMBL" id="AP018248">
    <property type="protein sequence ID" value="BAY98264.1"/>
    <property type="molecule type" value="Genomic_DNA"/>
</dbReference>
<keyword evidence="10" id="KW-1133">Transmembrane helix</keyword>
<protein>
    <recommendedName>
        <fullName evidence="2">non-specific protein-tyrosine kinase</fullName>
        <ecNumber evidence="2">2.7.10.2</ecNumber>
    </recommendedName>
</protein>
<evidence type="ECO:0000259" key="11">
    <source>
        <dbReference type="Pfam" id="PF13614"/>
    </source>
</evidence>
<keyword evidence="7" id="KW-0829">Tyrosine-protein kinase</keyword>
<evidence type="ECO:0000256" key="9">
    <source>
        <dbReference type="SAM" id="Coils"/>
    </source>
</evidence>
<dbReference type="EC" id="2.7.10.2" evidence="2"/>
<evidence type="ECO:0000313" key="13">
    <source>
        <dbReference type="EMBL" id="BAY98264.1"/>
    </source>
</evidence>
<dbReference type="PANTHER" id="PTHR32309">
    <property type="entry name" value="TYROSINE-PROTEIN KINASE"/>
    <property type="match status" value="1"/>
</dbReference>
<dbReference type="GO" id="GO:0005886">
    <property type="term" value="C:plasma membrane"/>
    <property type="evidence" value="ECO:0007669"/>
    <property type="project" value="TreeGrafter"/>
</dbReference>
<dbReference type="InterPro" id="IPR027417">
    <property type="entry name" value="P-loop_NTPase"/>
</dbReference>
<feature type="domain" description="AAA" evidence="11">
    <location>
        <begin position="517"/>
        <end position="673"/>
    </location>
</feature>
<keyword evidence="9" id="KW-0175">Coiled coil</keyword>
<keyword evidence="10" id="KW-0812">Transmembrane</keyword>
<comment type="similarity">
    <text evidence="1">Belongs to the CpsD/CapB family.</text>
</comment>
<reference evidence="13 14" key="1">
    <citation type="submission" date="2017-06" db="EMBL/GenBank/DDBJ databases">
        <title>Genome sequencing of cyanobaciteial culture collection at National Institute for Environmental Studies (NIES).</title>
        <authorList>
            <person name="Hirose Y."/>
            <person name="Shimura Y."/>
            <person name="Fujisawa T."/>
            <person name="Nakamura Y."/>
            <person name="Kawachi M."/>
        </authorList>
    </citation>
    <scope>NUCLEOTIDE SEQUENCE [LARGE SCALE GENOMIC DNA]</scope>
    <source>
        <strain evidence="13 14">NIES-37</strain>
    </source>
</reference>